<dbReference type="CDD" id="cd08861">
    <property type="entry name" value="OtcD1_ARO-CYC_like"/>
    <property type="match status" value="1"/>
</dbReference>
<dbReference type="Gene3D" id="3.30.530.20">
    <property type="match status" value="2"/>
</dbReference>
<gene>
    <name evidence="1" type="ORF">B4N89_08740</name>
</gene>
<name>A0A1T3NWH1_9ACTN</name>
<keyword evidence="2" id="KW-1185">Reference proteome</keyword>
<dbReference type="Proteomes" id="UP000190037">
    <property type="component" value="Unassembled WGS sequence"/>
</dbReference>
<evidence type="ECO:0000313" key="2">
    <source>
        <dbReference type="Proteomes" id="UP000190037"/>
    </source>
</evidence>
<dbReference type="AlphaFoldDB" id="A0A1T3NWH1"/>
<proteinExistence type="predicted"/>
<evidence type="ECO:0008006" key="3">
    <source>
        <dbReference type="Google" id="ProtNLM"/>
    </source>
</evidence>
<dbReference type="STRING" id="159449.B4N89_08740"/>
<sequence length="310" mass="34685">MPIVGEGVVRHTAVVAAPANEVFDLLAELREWSQFHRPSVHAQSLGVRDGAESFRHWWVLDEHTVRTWQASWRFDREALRIEYEWEPAEPPAAGSRGVWTFRPLSASSTEVTVDQAALGEGGFDAERVDRESGEFFAGLIEAAEQTPEQRDLAVDFEDPLFVAGSIDDAYAYLYEADKWPERIPHVSRLVLEEPVPNIQFFDMDTETPDGSAHTTRSVRVCLPGELIVYKQIHLPKLLTGHTGHWRFTPTREGFVLAARHTATIDPSALSILGPGTSVLDARKYLRRVLSANSMSNLRLAKAFAEERAGV</sequence>
<accession>A0A1T3NWH1</accession>
<protein>
    <recommendedName>
        <fullName evidence="3">Aromatase</fullName>
    </recommendedName>
</protein>
<organism evidence="1 2">
    <name type="scientific">Embleya scabrispora</name>
    <dbReference type="NCBI Taxonomy" id="159449"/>
    <lineage>
        <taxon>Bacteria</taxon>
        <taxon>Bacillati</taxon>
        <taxon>Actinomycetota</taxon>
        <taxon>Actinomycetes</taxon>
        <taxon>Kitasatosporales</taxon>
        <taxon>Streptomycetaceae</taxon>
        <taxon>Embleya</taxon>
    </lineage>
</organism>
<comment type="caution">
    <text evidence="1">The sequence shown here is derived from an EMBL/GenBank/DDBJ whole genome shotgun (WGS) entry which is preliminary data.</text>
</comment>
<reference evidence="1 2" key="1">
    <citation type="submission" date="2017-03" db="EMBL/GenBank/DDBJ databases">
        <title>Draft genome sequence of Streptomyces scabrisporus NF3, endophyte isolated from Amphipterygium adstringens.</title>
        <authorList>
            <person name="Vazquez M."/>
            <person name="Ceapa C.D."/>
            <person name="Rodriguez Luna D."/>
            <person name="Sanchez Esquivel S."/>
        </authorList>
    </citation>
    <scope>NUCLEOTIDE SEQUENCE [LARGE SCALE GENOMIC DNA]</scope>
    <source>
        <strain evidence="1 2">NF3</strain>
    </source>
</reference>
<dbReference type="RefSeq" id="WP_078975329.1">
    <property type="nucleotide sequence ID" value="NZ_MWQN01000001.1"/>
</dbReference>
<dbReference type="InterPro" id="IPR023393">
    <property type="entry name" value="START-like_dom_sf"/>
</dbReference>
<dbReference type="EMBL" id="MWQN01000001">
    <property type="protein sequence ID" value="OPC81022.1"/>
    <property type="molecule type" value="Genomic_DNA"/>
</dbReference>
<dbReference type="SUPFAM" id="SSF55961">
    <property type="entry name" value="Bet v1-like"/>
    <property type="match status" value="2"/>
</dbReference>
<evidence type="ECO:0000313" key="1">
    <source>
        <dbReference type="EMBL" id="OPC81022.1"/>
    </source>
</evidence>
<dbReference type="OrthoDB" id="3419705at2"/>